<evidence type="ECO:0000313" key="7">
    <source>
        <dbReference type="Proteomes" id="UP000480039"/>
    </source>
</evidence>
<dbReference type="AlphaFoldDB" id="A0A0L9Z1B5"/>
<dbReference type="Proteomes" id="UP000473887">
    <property type="component" value="Unassembled WGS sequence"/>
</dbReference>
<organism evidence="4 7">
    <name type="scientific">Clostridium botulinum</name>
    <dbReference type="NCBI Taxonomy" id="1491"/>
    <lineage>
        <taxon>Bacteria</taxon>
        <taxon>Bacillati</taxon>
        <taxon>Bacillota</taxon>
        <taxon>Clostridia</taxon>
        <taxon>Eubacteriales</taxon>
        <taxon>Clostridiaceae</taxon>
        <taxon>Clostridium</taxon>
    </lineage>
</organism>
<dbReference type="EMBL" id="SWQE01000004">
    <property type="protein sequence ID" value="NFJ08595.1"/>
    <property type="molecule type" value="Genomic_DNA"/>
</dbReference>
<evidence type="ECO:0000313" key="3">
    <source>
        <dbReference type="EMBL" id="NFI22007.1"/>
    </source>
</evidence>
<dbReference type="Proteomes" id="UP000480039">
    <property type="component" value="Unassembled WGS sequence"/>
</dbReference>
<proteinExistence type="predicted"/>
<evidence type="ECO:0000313" key="2">
    <source>
        <dbReference type="EMBL" id="NFF01715.1"/>
    </source>
</evidence>
<name>A0A0L9Z1B5_CLOBO</name>
<evidence type="ECO:0000313" key="5">
    <source>
        <dbReference type="Proteomes" id="UP000472521"/>
    </source>
</evidence>
<evidence type="ECO:0000313" key="6">
    <source>
        <dbReference type="Proteomes" id="UP000473887"/>
    </source>
</evidence>
<evidence type="ECO:0000313" key="8">
    <source>
        <dbReference type="Proteomes" id="UP000482543"/>
    </source>
</evidence>
<reference evidence="1 6" key="1">
    <citation type="submission" date="2019-02" db="EMBL/GenBank/DDBJ databases">
        <title>Genome sequencing of Clostridium botulinum clinical isolates.</title>
        <authorList>
            <person name="Brunt J."/>
            <person name="Van Vliet A.H.M."/>
            <person name="Stringer S.C."/>
            <person name="Grant K.A."/>
            <person name="Carter A.C."/>
            <person name="Peck M.W."/>
        </authorList>
    </citation>
    <scope>NUCLEOTIDE SEQUENCE [LARGE SCALE GENOMIC DNA]</scope>
    <source>
        <strain evidence="1 6">H142660711</strain>
    </source>
</reference>
<accession>A0A0L9Z1B5</accession>
<dbReference type="EMBL" id="SWRJ01000003">
    <property type="protein sequence ID" value="NFI22007.1"/>
    <property type="molecule type" value="Genomic_DNA"/>
</dbReference>
<evidence type="ECO:0000313" key="4">
    <source>
        <dbReference type="EMBL" id="NFJ08595.1"/>
    </source>
</evidence>
<protein>
    <submittedName>
        <fullName evidence="4">Uncharacterized protein</fullName>
    </submittedName>
</protein>
<dbReference type="Proteomes" id="UP000472521">
    <property type="component" value="Unassembled WGS sequence"/>
</dbReference>
<comment type="caution">
    <text evidence="4">The sequence shown here is derived from an EMBL/GenBank/DDBJ whole genome shotgun (WGS) entry which is preliminary data.</text>
</comment>
<sequence length="37" mass="4302">MFCIDNVSILEKIYKSIIIIEVKTVIDKIDKSRCNLC</sequence>
<dbReference type="EMBL" id="SGKC01000009">
    <property type="protein sequence ID" value="NEZ91602.1"/>
    <property type="molecule type" value="Genomic_DNA"/>
</dbReference>
<dbReference type="Proteomes" id="UP000482543">
    <property type="component" value="Unassembled WGS sequence"/>
</dbReference>
<dbReference type="EMBL" id="SWND01000004">
    <property type="protein sequence ID" value="NFF01715.1"/>
    <property type="molecule type" value="Genomic_DNA"/>
</dbReference>
<evidence type="ECO:0000313" key="1">
    <source>
        <dbReference type="EMBL" id="NEZ91602.1"/>
    </source>
</evidence>
<gene>
    <name evidence="1" type="ORF">EXM69_06480</name>
    <name evidence="4" type="ORF">FC871_08925</name>
    <name evidence="3" type="ORF">FC964_11605</name>
    <name evidence="2" type="ORF">FCV25_07990</name>
</gene>
<reference evidence="5 7" key="2">
    <citation type="submission" date="2019-04" db="EMBL/GenBank/DDBJ databases">
        <title>Genome sequencing of Clostridium botulinum Groups I-IV and Clostridium butyricum.</title>
        <authorList>
            <person name="Brunt J."/>
            <person name="Van Vliet A.H.M."/>
            <person name="Stringer S.C."/>
            <person name="Carter A.T."/>
            <person name="Peck M.W."/>
        </authorList>
    </citation>
    <scope>NUCLEOTIDE SEQUENCE [LARGE SCALE GENOMIC DNA]</scope>
    <source>
        <strain evidence="4 7">Colworth BL30</strain>
        <strain evidence="3 8">IFR 15/034</strain>
        <strain evidence="2 5">IFR 18/054</strain>
    </source>
</reference>